<dbReference type="EMBL" id="CAUYUJ010013370">
    <property type="protein sequence ID" value="CAK0836089.1"/>
    <property type="molecule type" value="Genomic_DNA"/>
</dbReference>
<organism evidence="3 4">
    <name type="scientific">Prorocentrum cordatum</name>
    <dbReference type="NCBI Taxonomy" id="2364126"/>
    <lineage>
        <taxon>Eukaryota</taxon>
        <taxon>Sar</taxon>
        <taxon>Alveolata</taxon>
        <taxon>Dinophyceae</taxon>
        <taxon>Prorocentrales</taxon>
        <taxon>Prorocentraceae</taxon>
        <taxon>Prorocentrum</taxon>
    </lineage>
</organism>
<accession>A0ABN9SUB6</accession>
<keyword evidence="2" id="KW-0812">Transmembrane</keyword>
<feature type="compositionally biased region" description="Pro residues" evidence="1">
    <location>
        <begin position="159"/>
        <end position="203"/>
    </location>
</feature>
<reference evidence="3" key="1">
    <citation type="submission" date="2023-10" db="EMBL/GenBank/DDBJ databases">
        <authorList>
            <person name="Chen Y."/>
            <person name="Shah S."/>
            <person name="Dougan E. K."/>
            <person name="Thang M."/>
            <person name="Chan C."/>
        </authorList>
    </citation>
    <scope>NUCLEOTIDE SEQUENCE [LARGE SCALE GENOMIC DNA]</scope>
</reference>
<evidence type="ECO:0000313" key="3">
    <source>
        <dbReference type="EMBL" id="CAK0836089.1"/>
    </source>
</evidence>
<evidence type="ECO:0000256" key="1">
    <source>
        <dbReference type="SAM" id="MobiDB-lite"/>
    </source>
</evidence>
<sequence length="288" mass="30520">MTLRVRDGNAVADFSGYIDIRLVPNLAGCIRCAILAADYANPDEDEFKLLSAAAAADVCEEATSSCLDVSDSMWSAAACYTECAFSVEGVLTATKFSSLAACPSARRLDKPLSAAGGLPGANGSLGSQGELQSIAQVRAKTRTFWEQTAARELTGATPAPLPPPPPPPTPAPPAPAPPTPAPPPPPTPAPPPPPTAPPTPEPPARQQGCTWAPMEETAYFFSSDRCDQTGSYAYRFCFLYLYLAGFFYATLFVCAQAMRVISRPEPWLHSPAVPNECVLWVMLRAMGP</sequence>
<proteinExistence type="predicted"/>
<feature type="transmembrane region" description="Helical" evidence="2">
    <location>
        <begin position="232"/>
        <end position="254"/>
    </location>
</feature>
<gene>
    <name evidence="3" type="ORF">PCOR1329_LOCUS32703</name>
</gene>
<keyword evidence="2" id="KW-1133">Transmembrane helix</keyword>
<keyword evidence="4" id="KW-1185">Reference proteome</keyword>
<dbReference type="PRINTS" id="PR01217">
    <property type="entry name" value="PRICHEXTENSN"/>
</dbReference>
<comment type="caution">
    <text evidence="3">The sequence shown here is derived from an EMBL/GenBank/DDBJ whole genome shotgun (WGS) entry which is preliminary data.</text>
</comment>
<evidence type="ECO:0008006" key="5">
    <source>
        <dbReference type="Google" id="ProtNLM"/>
    </source>
</evidence>
<protein>
    <recommendedName>
        <fullName evidence="5">Protein S-acyltransferase</fullName>
    </recommendedName>
</protein>
<keyword evidence="2" id="KW-0472">Membrane</keyword>
<name>A0ABN9SUB6_9DINO</name>
<feature type="region of interest" description="Disordered" evidence="1">
    <location>
        <begin position="155"/>
        <end position="208"/>
    </location>
</feature>
<dbReference type="Proteomes" id="UP001189429">
    <property type="component" value="Unassembled WGS sequence"/>
</dbReference>
<evidence type="ECO:0000313" key="4">
    <source>
        <dbReference type="Proteomes" id="UP001189429"/>
    </source>
</evidence>
<evidence type="ECO:0000256" key="2">
    <source>
        <dbReference type="SAM" id="Phobius"/>
    </source>
</evidence>